<keyword evidence="5 12" id="KW-0812">Transmembrane</keyword>
<evidence type="ECO:0000256" key="10">
    <source>
        <dbReference type="ARBA" id="ARBA00023049"/>
    </source>
</evidence>
<keyword evidence="15" id="KW-1185">Reference proteome</keyword>
<dbReference type="GO" id="GO:0016020">
    <property type="term" value="C:membrane"/>
    <property type="evidence" value="ECO:0007669"/>
    <property type="project" value="UniProtKB-SubCell"/>
</dbReference>
<keyword evidence="7" id="KW-0378">Hydrolase</keyword>
<keyword evidence="10" id="KW-0482">Metalloprotease</keyword>
<feature type="domain" description="Peptidase M50" evidence="13">
    <location>
        <begin position="29"/>
        <end position="97"/>
    </location>
</feature>
<evidence type="ECO:0000256" key="2">
    <source>
        <dbReference type="ARBA" id="ARBA00004141"/>
    </source>
</evidence>
<keyword evidence="9 12" id="KW-1133">Transmembrane helix</keyword>
<proteinExistence type="inferred from homology"/>
<evidence type="ECO:0000256" key="12">
    <source>
        <dbReference type="SAM" id="Phobius"/>
    </source>
</evidence>
<feature type="transmembrane region" description="Helical" evidence="12">
    <location>
        <begin position="106"/>
        <end position="123"/>
    </location>
</feature>
<evidence type="ECO:0000259" key="13">
    <source>
        <dbReference type="Pfam" id="PF02163"/>
    </source>
</evidence>
<dbReference type="PANTHER" id="PTHR39188:SF3">
    <property type="entry name" value="STAGE IV SPORULATION PROTEIN FB"/>
    <property type="match status" value="1"/>
</dbReference>
<evidence type="ECO:0000256" key="5">
    <source>
        <dbReference type="ARBA" id="ARBA00022692"/>
    </source>
</evidence>
<comment type="subcellular location">
    <subcellularLocation>
        <location evidence="2">Membrane</location>
        <topology evidence="2">Multi-pass membrane protein</topology>
    </subcellularLocation>
</comment>
<reference evidence="15" key="1">
    <citation type="submission" date="2016-10" db="EMBL/GenBank/DDBJ databases">
        <authorList>
            <person name="Varghese N."/>
            <person name="Submissions S."/>
        </authorList>
    </citation>
    <scope>NUCLEOTIDE SEQUENCE [LARGE SCALE GENOMIC DNA]</scope>
    <source>
        <strain evidence="15">DSM 11706</strain>
    </source>
</reference>
<sequence length="198" mass="22731">MNKRLFRVHPIMIPFFLFFYLSGEIAMYALVFGSLLVHELGHLLVAIWMGAKVQSCTILPYGGEIKMEQFSKQPKRIQVCIILGGPLCTLLLLLFGMLIDFPQSNIFIMIQLSIFGLNLLPIFPLDGGRIIHSIFPKLYEELIGFSGCICVIIFVVSLFYFPVALVISIIFLFLAFQNLSYWRFRKYKLAFDWITKSA</sequence>
<dbReference type="Pfam" id="PF02163">
    <property type="entry name" value="Peptidase_M50"/>
    <property type="match status" value="1"/>
</dbReference>
<evidence type="ECO:0000256" key="4">
    <source>
        <dbReference type="ARBA" id="ARBA00022670"/>
    </source>
</evidence>
<dbReference type="PANTHER" id="PTHR39188">
    <property type="entry name" value="MEMBRANE-ASSOCIATED ZINC METALLOPROTEASE M50B"/>
    <property type="match status" value="1"/>
</dbReference>
<evidence type="ECO:0000313" key="15">
    <source>
        <dbReference type="Proteomes" id="UP000198734"/>
    </source>
</evidence>
<evidence type="ECO:0000313" key="14">
    <source>
        <dbReference type="EMBL" id="SFQ48296.1"/>
    </source>
</evidence>
<comment type="similarity">
    <text evidence="3">Belongs to the peptidase M50B family.</text>
</comment>
<evidence type="ECO:0000256" key="1">
    <source>
        <dbReference type="ARBA" id="ARBA00001947"/>
    </source>
</evidence>
<gene>
    <name evidence="14" type="ORF">SAMN05421670_2285</name>
</gene>
<accession>A0A1I5YVM8</accession>
<evidence type="ECO:0000256" key="11">
    <source>
        <dbReference type="ARBA" id="ARBA00023136"/>
    </source>
</evidence>
<comment type="cofactor">
    <cofactor evidence="1">
        <name>Zn(2+)</name>
        <dbReference type="ChEBI" id="CHEBI:29105"/>
    </cofactor>
</comment>
<evidence type="ECO:0000256" key="3">
    <source>
        <dbReference type="ARBA" id="ARBA00007931"/>
    </source>
</evidence>
<evidence type="ECO:0000256" key="9">
    <source>
        <dbReference type="ARBA" id="ARBA00022989"/>
    </source>
</evidence>
<feature type="transmembrane region" description="Helical" evidence="12">
    <location>
        <begin position="143"/>
        <end position="176"/>
    </location>
</feature>
<evidence type="ECO:0000256" key="7">
    <source>
        <dbReference type="ARBA" id="ARBA00022801"/>
    </source>
</evidence>
<dbReference type="Proteomes" id="UP000198734">
    <property type="component" value="Unassembled WGS sequence"/>
</dbReference>
<dbReference type="GO" id="GO:0006508">
    <property type="term" value="P:proteolysis"/>
    <property type="evidence" value="ECO:0007669"/>
    <property type="project" value="UniProtKB-KW"/>
</dbReference>
<organism evidence="14 15">
    <name type="scientific">Psychrobacillus psychrotolerans</name>
    <dbReference type="NCBI Taxonomy" id="126156"/>
    <lineage>
        <taxon>Bacteria</taxon>
        <taxon>Bacillati</taxon>
        <taxon>Bacillota</taxon>
        <taxon>Bacilli</taxon>
        <taxon>Bacillales</taxon>
        <taxon>Bacillaceae</taxon>
        <taxon>Psychrobacillus</taxon>
    </lineage>
</organism>
<dbReference type="GO" id="GO:0046872">
    <property type="term" value="F:metal ion binding"/>
    <property type="evidence" value="ECO:0007669"/>
    <property type="project" value="UniProtKB-KW"/>
</dbReference>
<protein>
    <submittedName>
        <fullName evidence="14">Stage IV sporulation protein FB</fullName>
    </submittedName>
</protein>
<keyword evidence="8" id="KW-0862">Zinc</keyword>
<dbReference type="GO" id="GO:0008237">
    <property type="term" value="F:metallopeptidase activity"/>
    <property type="evidence" value="ECO:0007669"/>
    <property type="project" value="UniProtKB-KW"/>
</dbReference>
<dbReference type="AlphaFoldDB" id="A0A1I5YVM8"/>
<keyword evidence="6" id="KW-0479">Metal-binding</keyword>
<feature type="transmembrane region" description="Helical" evidence="12">
    <location>
        <begin position="76"/>
        <end position="99"/>
    </location>
</feature>
<evidence type="ECO:0000256" key="6">
    <source>
        <dbReference type="ARBA" id="ARBA00022723"/>
    </source>
</evidence>
<dbReference type="InterPro" id="IPR008915">
    <property type="entry name" value="Peptidase_M50"/>
</dbReference>
<dbReference type="OrthoDB" id="166377at2"/>
<name>A0A1I5YVM8_9BACI</name>
<feature type="transmembrane region" description="Helical" evidence="12">
    <location>
        <begin position="12"/>
        <end position="37"/>
    </location>
</feature>
<evidence type="ECO:0000256" key="8">
    <source>
        <dbReference type="ARBA" id="ARBA00022833"/>
    </source>
</evidence>
<dbReference type="STRING" id="126156.SAMN05421670_2285"/>
<keyword evidence="4" id="KW-0645">Protease</keyword>
<dbReference type="EMBL" id="FOXU01000003">
    <property type="protein sequence ID" value="SFQ48296.1"/>
    <property type="molecule type" value="Genomic_DNA"/>
</dbReference>
<keyword evidence="11 12" id="KW-0472">Membrane</keyword>